<evidence type="ECO:0000313" key="1">
    <source>
        <dbReference type="EMBL" id="CAK7935123.1"/>
    </source>
</evidence>
<organism evidence="1 2">
    <name type="scientific">Peronospora matthiolae</name>
    <dbReference type="NCBI Taxonomy" id="2874970"/>
    <lineage>
        <taxon>Eukaryota</taxon>
        <taxon>Sar</taxon>
        <taxon>Stramenopiles</taxon>
        <taxon>Oomycota</taxon>
        <taxon>Peronosporomycetes</taxon>
        <taxon>Peronosporales</taxon>
        <taxon>Peronosporaceae</taxon>
        <taxon>Peronospora</taxon>
    </lineage>
</organism>
<accession>A0AAV1UN30</accession>
<dbReference type="Proteomes" id="UP001162060">
    <property type="component" value="Unassembled WGS sequence"/>
</dbReference>
<proteinExistence type="predicted"/>
<sequence>MVEEEPRVSDLQFVGLSTYHAFARSRGRAALDFSHAGGKQ</sequence>
<name>A0AAV1UN30_9STRA</name>
<evidence type="ECO:0000313" key="2">
    <source>
        <dbReference type="Proteomes" id="UP001162060"/>
    </source>
</evidence>
<reference evidence="1" key="1">
    <citation type="submission" date="2024-01" db="EMBL/GenBank/DDBJ databases">
        <authorList>
            <person name="Webb A."/>
        </authorList>
    </citation>
    <scope>NUCLEOTIDE SEQUENCE</scope>
    <source>
        <strain evidence="1">Pm1</strain>
    </source>
</reference>
<comment type="caution">
    <text evidence="1">The sequence shown here is derived from an EMBL/GenBank/DDBJ whole genome shotgun (WGS) entry which is preliminary data.</text>
</comment>
<gene>
    <name evidence="1" type="ORF">PM001_LOCUS20273</name>
</gene>
<protein>
    <submittedName>
        <fullName evidence="1">Uncharacterized protein</fullName>
    </submittedName>
</protein>
<dbReference type="AlphaFoldDB" id="A0AAV1UN30"/>
<dbReference type="EMBL" id="CAKLBY020000221">
    <property type="protein sequence ID" value="CAK7935123.1"/>
    <property type="molecule type" value="Genomic_DNA"/>
</dbReference>